<feature type="non-terminal residue" evidence="1">
    <location>
        <position position="1"/>
    </location>
</feature>
<protein>
    <submittedName>
        <fullName evidence="1">Uncharacterized protein</fullName>
    </submittedName>
</protein>
<dbReference type="Proteomes" id="UP000003465">
    <property type="component" value="Unassembled WGS sequence"/>
</dbReference>
<proteinExistence type="predicted"/>
<reference evidence="1 2" key="1">
    <citation type="journal article" date="2011" name="PLoS Pathog.">
        <title>Dynamic evolution of pathogenicity revealed by sequencing and comparative genomics of 19 Pseudomonas syringae isolates.</title>
        <authorList>
            <person name="Baltrus D.A."/>
            <person name="Nishimura M.T."/>
            <person name="Romanchuk A."/>
            <person name="Chang J.H."/>
            <person name="Mukhtar M.S."/>
            <person name="Cherkis K."/>
            <person name="Roach J."/>
            <person name="Grant S.R."/>
            <person name="Jones C.D."/>
            <person name="Dangl J.L."/>
        </authorList>
    </citation>
    <scope>NUCLEOTIDE SEQUENCE [LARGE SCALE GENOMIC DNA]</scope>
    <source>
        <strain evidence="1 2">301020</strain>
    </source>
</reference>
<dbReference type="EMBL" id="AEAG01003129">
    <property type="protein sequence ID" value="EGH26971.1"/>
    <property type="molecule type" value="Genomic_DNA"/>
</dbReference>
<organism evidence="1 2">
    <name type="scientific">Pseudomonas amygdali pv. mori str. 301020</name>
    <dbReference type="NCBI Taxonomy" id="629261"/>
    <lineage>
        <taxon>Bacteria</taxon>
        <taxon>Pseudomonadati</taxon>
        <taxon>Pseudomonadota</taxon>
        <taxon>Gammaproteobacteria</taxon>
        <taxon>Pseudomonadales</taxon>
        <taxon>Pseudomonadaceae</taxon>
        <taxon>Pseudomonas</taxon>
        <taxon>Pseudomonas amygdali</taxon>
    </lineage>
</organism>
<comment type="caution">
    <text evidence="1">The sequence shown here is derived from an EMBL/GenBank/DDBJ whole genome shotgun (WGS) entry which is preliminary data.</text>
</comment>
<accession>A0A656GN72</accession>
<sequence>VRPLNIEVGVLPKTHGLALFSTSALTMCRVAGVN</sequence>
<evidence type="ECO:0000313" key="2">
    <source>
        <dbReference type="Proteomes" id="UP000003465"/>
    </source>
</evidence>
<feature type="non-terminal residue" evidence="1">
    <location>
        <position position="34"/>
    </location>
</feature>
<dbReference type="AlphaFoldDB" id="A0A656GN72"/>
<name>A0A656GN72_PSEA0</name>
<gene>
    <name evidence="1" type="ORF">PSYMO_38006</name>
</gene>
<evidence type="ECO:0000313" key="1">
    <source>
        <dbReference type="EMBL" id="EGH26971.1"/>
    </source>
</evidence>